<evidence type="ECO:0000256" key="6">
    <source>
        <dbReference type="ARBA" id="ARBA00023136"/>
    </source>
</evidence>
<keyword evidence="6" id="KW-0472">Membrane</keyword>
<name>A0A0P9D8H8_9CHLR</name>
<feature type="domain" description="ABC transporter" evidence="7">
    <location>
        <begin position="18"/>
        <end position="71"/>
    </location>
</feature>
<keyword evidence="9" id="KW-1185">Reference proteome</keyword>
<dbReference type="InterPro" id="IPR003439">
    <property type="entry name" value="ABC_transporter-like_ATP-bd"/>
</dbReference>
<dbReference type="InterPro" id="IPR050107">
    <property type="entry name" value="ABC_carbohydrate_import_ATPase"/>
</dbReference>
<dbReference type="EMBL" id="LJCR01002364">
    <property type="protein sequence ID" value="KPV48838.1"/>
    <property type="molecule type" value="Genomic_DNA"/>
</dbReference>
<sequence length="148" mass="15915">SSSLRNYLSALGLIKRSEEDAVAEQYRQRLAIRTPSVDLEAGKLSGGNQQKVMLSKWLNTRPQLLILDEPTRGIDVGAKAEVHQIIGELAAQGLGIILISSDLPEVLAMSDRILVMREGRQMGIFDGAQASQETVMTAAMGQAAGVNV</sequence>
<evidence type="ECO:0000313" key="9">
    <source>
        <dbReference type="Proteomes" id="UP000050509"/>
    </source>
</evidence>
<evidence type="ECO:0000256" key="3">
    <source>
        <dbReference type="ARBA" id="ARBA00022741"/>
    </source>
</evidence>
<dbReference type="Proteomes" id="UP000050509">
    <property type="component" value="Unassembled WGS sequence"/>
</dbReference>
<dbReference type="SUPFAM" id="SSF52540">
    <property type="entry name" value="P-loop containing nucleoside triphosphate hydrolases"/>
    <property type="match status" value="1"/>
</dbReference>
<evidence type="ECO:0000259" key="7">
    <source>
        <dbReference type="Pfam" id="PF00005"/>
    </source>
</evidence>
<keyword evidence="5" id="KW-1278">Translocase</keyword>
<dbReference type="GO" id="GO:0005524">
    <property type="term" value="F:ATP binding"/>
    <property type="evidence" value="ECO:0007669"/>
    <property type="project" value="UniProtKB-KW"/>
</dbReference>
<evidence type="ECO:0000313" key="8">
    <source>
        <dbReference type="EMBL" id="KPV48838.1"/>
    </source>
</evidence>
<dbReference type="AlphaFoldDB" id="A0A0P9D8H8"/>
<evidence type="ECO:0000256" key="1">
    <source>
        <dbReference type="ARBA" id="ARBA00022448"/>
    </source>
</evidence>
<comment type="caution">
    <text evidence="8">The sequence shown here is derived from an EMBL/GenBank/DDBJ whole genome shotgun (WGS) entry which is preliminary data.</text>
</comment>
<dbReference type="Pfam" id="PF00005">
    <property type="entry name" value="ABC_tran"/>
    <property type="match status" value="1"/>
</dbReference>
<dbReference type="GO" id="GO:0016887">
    <property type="term" value="F:ATP hydrolysis activity"/>
    <property type="evidence" value="ECO:0007669"/>
    <property type="project" value="InterPro"/>
</dbReference>
<reference evidence="8 9" key="1">
    <citation type="submission" date="2015-09" db="EMBL/GenBank/DDBJ databases">
        <title>Draft genome sequence of Kouleothrix aurantiaca JCM 19913.</title>
        <authorList>
            <person name="Hemp J."/>
        </authorList>
    </citation>
    <scope>NUCLEOTIDE SEQUENCE [LARGE SCALE GENOMIC DNA]</scope>
    <source>
        <strain evidence="8 9">COM-B</strain>
    </source>
</reference>
<dbReference type="PATRIC" id="fig|186479.3.peg.4686"/>
<proteinExistence type="predicted"/>
<keyword evidence="2" id="KW-1003">Cell membrane</keyword>
<keyword evidence="3" id="KW-0547">Nucleotide-binding</keyword>
<dbReference type="PANTHER" id="PTHR43790:SF3">
    <property type="entry name" value="D-ALLOSE IMPORT ATP-BINDING PROTEIN ALSA-RELATED"/>
    <property type="match status" value="1"/>
</dbReference>
<evidence type="ECO:0000256" key="5">
    <source>
        <dbReference type="ARBA" id="ARBA00022967"/>
    </source>
</evidence>
<feature type="non-terminal residue" evidence="8">
    <location>
        <position position="1"/>
    </location>
</feature>
<protein>
    <submittedName>
        <fullName evidence="8">D-ribose transporter ATP-binding protein</fullName>
    </submittedName>
</protein>
<evidence type="ECO:0000256" key="4">
    <source>
        <dbReference type="ARBA" id="ARBA00022840"/>
    </source>
</evidence>
<dbReference type="InterPro" id="IPR027417">
    <property type="entry name" value="P-loop_NTPase"/>
</dbReference>
<evidence type="ECO:0000256" key="2">
    <source>
        <dbReference type="ARBA" id="ARBA00022475"/>
    </source>
</evidence>
<dbReference type="PANTHER" id="PTHR43790">
    <property type="entry name" value="CARBOHYDRATE TRANSPORT ATP-BINDING PROTEIN MG119-RELATED"/>
    <property type="match status" value="1"/>
</dbReference>
<keyword evidence="1" id="KW-0813">Transport</keyword>
<accession>A0A0P9D8H8</accession>
<dbReference type="Gene3D" id="3.40.50.300">
    <property type="entry name" value="P-loop containing nucleotide triphosphate hydrolases"/>
    <property type="match status" value="1"/>
</dbReference>
<gene>
    <name evidence="8" type="ORF">SE17_35915</name>
</gene>
<organism evidence="8 9">
    <name type="scientific">Kouleothrix aurantiaca</name>
    <dbReference type="NCBI Taxonomy" id="186479"/>
    <lineage>
        <taxon>Bacteria</taxon>
        <taxon>Bacillati</taxon>
        <taxon>Chloroflexota</taxon>
        <taxon>Chloroflexia</taxon>
        <taxon>Chloroflexales</taxon>
        <taxon>Roseiflexineae</taxon>
        <taxon>Roseiflexaceae</taxon>
        <taxon>Kouleothrix</taxon>
    </lineage>
</organism>
<keyword evidence="4 8" id="KW-0067">ATP-binding</keyword>